<feature type="domain" description="Myb-like" evidence="5">
    <location>
        <begin position="30"/>
        <end position="76"/>
    </location>
</feature>
<proteinExistence type="predicted"/>
<comment type="subcellular location">
    <subcellularLocation>
        <location evidence="1">Nucleus</location>
    </subcellularLocation>
</comment>
<evidence type="ECO:0000256" key="4">
    <source>
        <dbReference type="ARBA" id="ARBA00023242"/>
    </source>
</evidence>
<dbReference type="InterPro" id="IPR001005">
    <property type="entry name" value="SANT/Myb"/>
</dbReference>
<dbReference type="InterPro" id="IPR009057">
    <property type="entry name" value="Homeodomain-like_sf"/>
</dbReference>
<evidence type="ECO:0000256" key="1">
    <source>
        <dbReference type="ARBA" id="ARBA00004123"/>
    </source>
</evidence>
<accession>A0AAD4SH24</accession>
<evidence type="ECO:0000313" key="7">
    <source>
        <dbReference type="Proteomes" id="UP001202328"/>
    </source>
</evidence>
<dbReference type="SUPFAM" id="SSF46689">
    <property type="entry name" value="Homeodomain-like"/>
    <property type="match status" value="1"/>
</dbReference>
<dbReference type="Proteomes" id="UP001202328">
    <property type="component" value="Unassembled WGS sequence"/>
</dbReference>
<dbReference type="CDD" id="cd00167">
    <property type="entry name" value="SANT"/>
    <property type="match status" value="1"/>
</dbReference>
<evidence type="ECO:0000259" key="5">
    <source>
        <dbReference type="PROSITE" id="PS50090"/>
    </source>
</evidence>
<comment type="caution">
    <text evidence="6">The sequence shown here is derived from an EMBL/GenBank/DDBJ whole genome shotgun (WGS) entry which is preliminary data.</text>
</comment>
<evidence type="ECO:0000256" key="2">
    <source>
        <dbReference type="ARBA" id="ARBA00023015"/>
    </source>
</evidence>
<keyword evidence="3" id="KW-0804">Transcription</keyword>
<sequence>MGGVGSFFVGRSIYNPSTATSTSFSSTATWTREQEKLFETGLVIYPEGTPDRWVRIAERIPGRNQFEVFEHYKVLVDDIMEIEAGNDDLPNYLDIDVDDYDQSGGSTTKTKTERKKGIPWTEEEHRYSILQYCLDYVVVFVM</sequence>
<evidence type="ECO:0000256" key="3">
    <source>
        <dbReference type="ARBA" id="ARBA00023163"/>
    </source>
</evidence>
<name>A0AAD4SH24_9MAGN</name>
<dbReference type="AlphaFoldDB" id="A0AAD4SH24"/>
<keyword evidence="4" id="KW-0539">Nucleus</keyword>
<dbReference type="Pfam" id="PF23082">
    <property type="entry name" value="Myb_DNA-binding_2"/>
    <property type="match status" value="1"/>
</dbReference>
<dbReference type="GO" id="GO:0005634">
    <property type="term" value="C:nucleus"/>
    <property type="evidence" value="ECO:0007669"/>
    <property type="project" value="UniProtKB-SubCell"/>
</dbReference>
<dbReference type="EMBL" id="JAJJMB010011127">
    <property type="protein sequence ID" value="KAI3904145.1"/>
    <property type="molecule type" value="Genomic_DNA"/>
</dbReference>
<evidence type="ECO:0000313" key="6">
    <source>
        <dbReference type="EMBL" id="KAI3904145.1"/>
    </source>
</evidence>
<dbReference type="Gene3D" id="1.10.10.60">
    <property type="entry name" value="Homeodomain-like"/>
    <property type="match status" value="1"/>
</dbReference>
<dbReference type="SMART" id="SM00717">
    <property type="entry name" value="SANT"/>
    <property type="match status" value="1"/>
</dbReference>
<reference evidence="6" key="1">
    <citation type="submission" date="2022-04" db="EMBL/GenBank/DDBJ databases">
        <title>A functionally conserved STORR gene fusion in Papaver species that diverged 16.8 million years ago.</title>
        <authorList>
            <person name="Catania T."/>
        </authorList>
    </citation>
    <scope>NUCLEOTIDE SEQUENCE</scope>
    <source>
        <strain evidence="6">S-188037</strain>
    </source>
</reference>
<dbReference type="PROSITE" id="PS50090">
    <property type="entry name" value="MYB_LIKE"/>
    <property type="match status" value="1"/>
</dbReference>
<keyword evidence="2" id="KW-0805">Transcription regulation</keyword>
<gene>
    <name evidence="6" type="ORF">MKW98_021731</name>
</gene>
<organism evidence="6 7">
    <name type="scientific">Papaver atlanticum</name>
    <dbReference type="NCBI Taxonomy" id="357466"/>
    <lineage>
        <taxon>Eukaryota</taxon>
        <taxon>Viridiplantae</taxon>
        <taxon>Streptophyta</taxon>
        <taxon>Embryophyta</taxon>
        <taxon>Tracheophyta</taxon>
        <taxon>Spermatophyta</taxon>
        <taxon>Magnoliopsida</taxon>
        <taxon>Ranunculales</taxon>
        <taxon>Papaveraceae</taxon>
        <taxon>Papaveroideae</taxon>
        <taxon>Papaver</taxon>
    </lineage>
</organism>
<dbReference type="FunFam" id="1.10.10.60:FF:000154">
    <property type="entry name" value="Transcription factor SRM1"/>
    <property type="match status" value="1"/>
</dbReference>
<protein>
    <recommendedName>
        <fullName evidence="5">Myb-like domain-containing protein</fullName>
    </recommendedName>
</protein>
<keyword evidence="7" id="KW-1185">Reference proteome</keyword>
<dbReference type="PANTHER" id="PTHR44042">
    <property type="entry name" value="DUPLICATED HOMEODOMAIN-LIKE SUPERFAMILY PROTEIN-RELATED"/>
    <property type="match status" value="1"/>
</dbReference>
<dbReference type="PANTHER" id="PTHR44042:SF67">
    <property type="entry name" value="MYB-LIKE PROTEIN I"/>
    <property type="match status" value="1"/>
</dbReference>